<dbReference type="RefSeq" id="WP_154572378.1">
    <property type="nucleotide sequence ID" value="NZ_VUNB01000003.1"/>
</dbReference>
<organism evidence="3">
    <name type="scientific">Baileyella intestinalis</name>
    <dbReference type="NCBI Taxonomy" id="2606709"/>
    <lineage>
        <taxon>Bacteria</taxon>
        <taxon>Bacillati</taxon>
        <taxon>Bacillota</taxon>
        <taxon>Clostridia</taxon>
        <taxon>Peptostreptococcales</taxon>
        <taxon>Anaerovoracaceae</taxon>
        <taxon>Baileyella</taxon>
    </lineage>
</organism>
<feature type="coiled-coil region" evidence="1">
    <location>
        <begin position="10"/>
        <end position="44"/>
    </location>
</feature>
<comment type="caution">
    <text evidence="3">The sequence shown here is derived from an EMBL/GenBank/DDBJ whole genome shotgun (WGS) entry which is preliminary data.</text>
</comment>
<feature type="region of interest" description="Disordered" evidence="2">
    <location>
        <begin position="86"/>
        <end position="125"/>
    </location>
</feature>
<name>A0A6A8MAN3_9FIRM</name>
<evidence type="ECO:0000256" key="2">
    <source>
        <dbReference type="SAM" id="MobiDB-lite"/>
    </source>
</evidence>
<keyword evidence="1" id="KW-0175">Coiled coil</keyword>
<reference evidence="3" key="1">
    <citation type="submission" date="2019-09" db="EMBL/GenBank/DDBJ databases">
        <title>In-depth cultivation of the pig gut microbiome towards novel bacterial diversity and tailored functional studies.</title>
        <authorList>
            <person name="Wylensek D."/>
            <person name="Hitch T.C.A."/>
            <person name="Clavel T."/>
        </authorList>
    </citation>
    <scope>NUCLEOTIDE SEQUENCE</scope>
    <source>
        <strain evidence="3">RF-744-FAT-WT-3</strain>
    </source>
</reference>
<feature type="compositionally biased region" description="Basic and acidic residues" evidence="2">
    <location>
        <begin position="96"/>
        <end position="106"/>
    </location>
</feature>
<gene>
    <name evidence="3" type="ORF">FYJ66_04815</name>
</gene>
<proteinExistence type="predicted"/>
<sequence>MRERILMATISDYDEKIEKKKDEIVRLEARRKALLRKERERERKWKTAFQNTIGEIVVQAVGCGWQELNLELFQAWLEEAIGGSQPPVVLSESTPEDAKKRCDAFRKKPPVGRKAGMGDGASDLQ</sequence>
<protein>
    <submittedName>
        <fullName evidence="3">Uncharacterized protein</fullName>
    </submittedName>
</protein>
<accession>A0A6A8MAN3</accession>
<dbReference type="AlphaFoldDB" id="A0A6A8MAN3"/>
<dbReference type="EMBL" id="VUNB01000003">
    <property type="protein sequence ID" value="MST68914.1"/>
    <property type="molecule type" value="Genomic_DNA"/>
</dbReference>
<evidence type="ECO:0000313" key="3">
    <source>
        <dbReference type="EMBL" id="MST68914.1"/>
    </source>
</evidence>
<evidence type="ECO:0000256" key="1">
    <source>
        <dbReference type="SAM" id="Coils"/>
    </source>
</evidence>